<evidence type="ECO:0000313" key="2">
    <source>
        <dbReference type="Proteomes" id="UP000574390"/>
    </source>
</evidence>
<dbReference type="AlphaFoldDB" id="A0A7J6TTV8"/>
<feature type="non-terminal residue" evidence="1">
    <location>
        <position position="1"/>
    </location>
</feature>
<sequence length="178" mass="19295">APLDRVRGLEVEETIAGEGDTDQSAMPSFLRKLSFLKCGKMSKKDRRCSVPLVSSSKKEEADFAVDGVEIECGNCRASTRIPEEANNFLCESCKCAREDIYAPLLPLLPQIVIRSVNRVTVYPLGDRGVDVVEEPSCTVPRQRGADHGLQLAGDSSGVLLPCSICLDRPGDCVLLPCN</sequence>
<gene>
    <name evidence="1" type="ORF">FOZ62_014996</name>
</gene>
<evidence type="ECO:0000313" key="1">
    <source>
        <dbReference type="EMBL" id="KAF4748141.1"/>
    </source>
</evidence>
<proteinExistence type="predicted"/>
<accession>A0A7J6TTV8</accession>
<dbReference type="Proteomes" id="UP000574390">
    <property type="component" value="Unassembled WGS sequence"/>
</dbReference>
<name>A0A7J6TTV8_PEROL</name>
<comment type="caution">
    <text evidence="1">The sequence shown here is derived from an EMBL/GenBank/DDBJ whole genome shotgun (WGS) entry which is preliminary data.</text>
</comment>
<reference evidence="1 2" key="1">
    <citation type="submission" date="2020-04" db="EMBL/GenBank/DDBJ databases">
        <title>Perkinsus olseni comparative genomics.</title>
        <authorList>
            <person name="Bogema D.R."/>
        </authorList>
    </citation>
    <scope>NUCLEOTIDE SEQUENCE [LARGE SCALE GENOMIC DNA]</scope>
    <source>
        <strain evidence="1">ATCC PRA-205</strain>
    </source>
</reference>
<dbReference type="EMBL" id="JABANM010005126">
    <property type="protein sequence ID" value="KAF4748141.1"/>
    <property type="molecule type" value="Genomic_DNA"/>
</dbReference>
<feature type="non-terminal residue" evidence="1">
    <location>
        <position position="178"/>
    </location>
</feature>
<organism evidence="1 2">
    <name type="scientific">Perkinsus olseni</name>
    <name type="common">Perkinsus atlanticus</name>
    <dbReference type="NCBI Taxonomy" id="32597"/>
    <lineage>
        <taxon>Eukaryota</taxon>
        <taxon>Sar</taxon>
        <taxon>Alveolata</taxon>
        <taxon>Perkinsozoa</taxon>
        <taxon>Perkinsea</taxon>
        <taxon>Perkinsida</taxon>
        <taxon>Perkinsidae</taxon>
        <taxon>Perkinsus</taxon>
    </lineage>
</organism>
<protein>
    <submittedName>
        <fullName evidence="1">Uncharacterized protein</fullName>
    </submittedName>
</protein>